<name>A0A9D3PUF5_MEGAT</name>
<keyword evidence="2" id="KW-1185">Reference proteome</keyword>
<gene>
    <name evidence="1" type="ORF">MATL_G00124750</name>
</gene>
<dbReference type="Proteomes" id="UP001046870">
    <property type="component" value="Chromosome 10"/>
</dbReference>
<proteinExistence type="predicted"/>
<evidence type="ECO:0000313" key="1">
    <source>
        <dbReference type="EMBL" id="KAG7469059.1"/>
    </source>
</evidence>
<comment type="caution">
    <text evidence="1">The sequence shown here is derived from an EMBL/GenBank/DDBJ whole genome shotgun (WGS) entry which is preliminary data.</text>
</comment>
<dbReference type="EMBL" id="JAFDVH010000010">
    <property type="protein sequence ID" value="KAG7469059.1"/>
    <property type="molecule type" value="Genomic_DNA"/>
</dbReference>
<dbReference type="AlphaFoldDB" id="A0A9D3PUF5"/>
<reference evidence="1" key="1">
    <citation type="submission" date="2021-01" db="EMBL/GenBank/DDBJ databases">
        <authorList>
            <person name="Zahm M."/>
            <person name="Roques C."/>
            <person name="Cabau C."/>
            <person name="Klopp C."/>
            <person name="Donnadieu C."/>
            <person name="Jouanno E."/>
            <person name="Lampietro C."/>
            <person name="Louis A."/>
            <person name="Herpin A."/>
            <person name="Echchiki A."/>
            <person name="Berthelot C."/>
            <person name="Parey E."/>
            <person name="Roest-Crollius H."/>
            <person name="Braasch I."/>
            <person name="Postlethwait J."/>
            <person name="Bobe J."/>
            <person name="Montfort J."/>
            <person name="Bouchez O."/>
            <person name="Begum T."/>
            <person name="Mejri S."/>
            <person name="Adams A."/>
            <person name="Chen W.-J."/>
            <person name="Guiguen Y."/>
        </authorList>
    </citation>
    <scope>NUCLEOTIDE SEQUENCE</scope>
    <source>
        <strain evidence="1">YG-15Mar2019-1</strain>
        <tissue evidence="1">Brain</tissue>
    </source>
</reference>
<protein>
    <submittedName>
        <fullName evidence="1">Uncharacterized protein</fullName>
    </submittedName>
</protein>
<organism evidence="1 2">
    <name type="scientific">Megalops atlanticus</name>
    <name type="common">Tarpon</name>
    <name type="synonym">Clupea gigantea</name>
    <dbReference type="NCBI Taxonomy" id="7932"/>
    <lineage>
        <taxon>Eukaryota</taxon>
        <taxon>Metazoa</taxon>
        <taxon>Chordata</taxon>
        <taxon>Craniata</taxon>
        <taxon>Vertebrata</taxon>
        <taxon>Euteleostomi</taxon>
        <taxon>Actinopterygii</taxon>
        <taxon>Neopterygii</taxon>
        <taxon>Teleostei</taxon>
        <taxon>Elopiformes</taxon>
        <taxon>Megalopidae</taxon>
        <taxon>Megalops</taxon>
    </lineage>
</organism>
<sequence>MFRFPFKKCPNCQDITHVATPSDHQGRPSKRACVCGDGSELVGVLSLFCSAGKSWLSGEQEHNRPEPFHCFTGDSPSQADDGALEADAIVHRDRIAP</sequence>
<accession>A0A9D3PUF5</accession>
<evidence type="ECO:0000313" key="2">
    <source>
        <dbReference type="Proteomes" id="UP001046870"/>
    </source>
</evidence>